<dbReference type="InterPro" id="IPR039424">
    <property type="entry name" value="SBP_5"/>
</dbReference>
<comment type="caution">
    <text evidence="4">The sequence shown here is derived from an EMBL/GenBank/DDBJ whole genome shotgun (WGS) entry which is preliminary data.</text>
</comment>
<dbReference type="Gene3D" id="3.10.105.10">
    <property type="entry name" value="Dipeptide-binding Protein, Domain 3"/>
    <property type="match status" value="1"/>
</dbReference>
<accession>A0A163M2E2</accession>
<evidence type="ECO:0000259" key="3">
    <source>
        <dbReference type="Pfam" id="PF12793"/>
    </source>
</evidence>
<evidence type="ECO:0000256" key="1">
    <source>
        <dbReference type="ARBA" id="ARBA00023125"/>
    </source>
</evidence>
<dbReference type="Pfam" id="PF00496">
    <property type="entry name" value="SBP_bac_5"/>
    <property type="match status" value="1"/>
</dbReference>
<dbReference type="InterPro" id="IPR000914">
    <property type="entry name" value="SBP_5_dom"/>
</dbReference>
<keyword evidence="1" id="KW-0238">DNA-binding</keyword>
<dbReference type="EMBL" id="LWMH01000001">
    <property type="protein sequence ID" value="KZS48685.1"/>
    <property type="molecule type" value="Genomic_DNA"/>
</dbReference>
<dbReference type="PANTHER" id="PTHR30290">
    <property type="entry name" value="PERIPLASMIC BINDING COMPONENT OF ABC TRANSPORTER"/>
    <property type="match status" value="1"/>
</dbReference>
<feature type="domain" description="Solute-binding protein family 5" evidence="2">
    <location>
        <begin position="177"/>
        <end position="466"/>
    </location>
</feature>
<dbReference type="GO" id="GO:0015833">
    <property type="term" value="P:peptide transport"/>
    <property type="evidence" value="ECO:0007669"/>
    <property type="project" value="TreeGrafter"/>
</dbReference>
<dbReference type="AlphaFoldDB" id="A0A163M2E2"/>
<proteinExistence type="predicted"/>
<protein>
    <submittedName>
        <fullName evidence="4">ABC transporter substrate-binding protein</fullName>
    </submittedName>
</protein>
<dbReference type="Pfam" id="PF12793">
    <property type="entry name" value="SgrR_N"/>
    <property type="match status" value="1"/>
</dbReference>
<dbReference type="GO" id="GO:1904680">
    <property type="term" value="F:peptide transmembrane transporter activity"/>
    <property type="evidence" value="ECO:0007669"/>
    <property type="project" value="TreeGrafter"/>
</dbReference>
<keyword evidence="5" id="KW-1185">Reference proteome</keyword>
<evidence type="ECO:0000313" key="4">
    <source>
        <dbReference type="EMBL" id="KZS48685.1"/>
    </source>
</evidence>
<sequence>MLHEQYFMLHQKLAVNAPASMATEVTLEQIANTLYCSARNAKLVLRKLEEKEWIIWKAGRGRGIRSMLTFQADKEALLQEAAQQLTEKGEYKQAFELMRNYGEEIRTHESYVEWMNGHFGFCKEEKEGEEARDSLRLPVYRLIDTLDPAECYYSFPAHMIQQIFDRLVIYENATDQYLPAIAHHWENNNDATVWTFHLRKGILFHDGKELTADDVKFTMERLGRKRNRWILRELKNVEVVSPREVRFILNKPNRIFIRYLSATCMSIVPQHLLRFNEEQYWKLPVGTGPFQVEEWTEDRLSIRASPYYYQGRPHLDSVQIIFMPEDAEHSDVRWERLLQDSDPSDPTEEMSGMDTVESLNGCTTLITWNMRKPGPYQSIEFRRAFSLILNRSGMVRELGEYRLYPARGFLIDDGAPYHKDRFDPDLAKQLLQQSGYDGSPIRMGSLAHHMKDAEWVQNQCAAIGILLIICEEKMDTIHKPEVMSNMDCILQGLVLPGEEVCLIENYEQEDSVVKEFMDPSLHDWVKECIDDALASEECKERLNLLANIEERLREEAQVSFLIHSKFQAQLHSSYKGVVINNLGWLDFKQIWQV</sequence>
<evidence type="ECO:0000313" key="5">
    <source>
        <dbReference type="Proteomes" id="UP000076796"/>
    </source>
</evidence>
<evidence type="ECO:0000259" key="2">
    <source>
        <dbReference type="Pfam" id="PF00496"/>
    </source>
</evidence>
<dbReference type="Proteomes" id="UP000076796">
    <property type="component" value="Unassembled WGS sequence"/>
</dbReference>
<reference evidence="4" key="1">
    <citation type="journal article" date="2016" name="Genome Announc.">
        <title>Draft genomes of two strains of Paenibacillus glucanolyticus with capability to degrade lignocellulose.</title>
        <authorList>
            <person name="Mathews S.L."/>
            <person name="Pawlak J."/>
            <person name="Grunden A.M."/>
        </authorList>
    </citation>
    <scope>NUCLEOTIDE SEQUENCE [LARGE SCALE GENOMIC DNA]</scope>
    <source>
        <strain evidence="4">SLM1</strain>
    </source>
</reference>
<dbReference type="GeneID" id="97555745"/>
<dbReference type="STRING" id="59843.A3958_22760"/>
<dbReference type="GO" id="GO:0003677">
    <property type="term" value="F:DNA binding"/>
    <property type="evidence" value="ECO:0007669"/>
    <property type="project" value="UniProtKB-KW"/>
</dbReference>
<dbReference type="OrthoDB" id="5894719at2"/>
<gene>
    <name evidence="4" type="ORF">AWU65_23490</name>
</gene>
<feature type="domain" description="Transcriptional regulator SgrR N-terminal HTH" evidence="3">
    <location>
        <begin position="3"/>
        <end position="107"/>
    </location>
</feature>
<name>A0A163M2E2_9BACL</name>
<dbReference type="PANTHER" id="PTHR30290:SF72">
    <property type="entry name" value="HTH-TYPE TRANSCRIPTIONAL REGULATOR SGRR"/>
    <property type="match status" value="1"/>
</dbReference>
<dbReference type="InterPro" id="IPR025370">
    <property type="entry name" value="SgrR_HTH_N"/>
</dbReference>
<organism evidence="4 5">
    <name type="scientific">Paenibacillus glucanolyticus</name>
    <dbReference type="NCBI Taxonomy" id="59843"/>
    <lineage>
        <taxon>Bacteria</taxon>
        <taxon>Bacillati</taxon>
        <taxon>Bacillota</taxon>
        <taxon>Bacilli</taxon>
        <taxon>Bacillales</taxon>
        <taxon>Paenibacillaceae</taxon>
        <taxon>Paenibacillus</taxon>
    </lineage>
</organism>
<dbReference type="RefSeq" id="WP_063479488.1">
    <property type="nucleotide sequence ID" value="NZ_CP147845.1"/>
</dbReference>
<dbReference type="SUPFAM" id="SSF53850">
    <property type="entry name" value="Periplasmic binding protein-like II"/>
    <property type="match status" value="1"/>
</dbReference>
<dbReference type="Gene3D" id="3.40.190.10">
    <property type="entry name" value="Periplasmic binding protein-like II"/>
    <property type="match status" value="1"/>
</dbReference>